<keyword evidence="2" id="KW-1185">Reference proteome</keyword>
<evidence type="ECO:0000313" key="1">
    <source>
        <dbReference type="EMBL" id="KAI3759837.1"/>
    </source>
</evidence>
<reference evidence="1 2" key="2">
    <citation type="journal article" date="2022" name="Mol. Ecol. Resour.">
        <title>The genomes of chicory, endive, great burdock and yacon provide insights into Asteraceae paleo-polyploidization history and plant inulin production.</title>
        <authorList>
            <person name="Fan W."/>
            <person name="Wang S."/>
            <person name="Wang H."/>
            <person name="Wang A."/>
            <person name="Jiang F."/>
            <person name="Liu H."/>
            <person name="Zhao H."/>
            <person name="Xu D."/>
            <person name="Zhang Y."/>
        </authorList>
    </citation>
    <scope>NUCLEOTIDE SEQUENCE [LARGE SCALE GENOMIC DNA]</scope>
    <source>
        <strain evidence="2">cv. Niubang</strain>
    </source>
</reference>
<proteinExistence type="predicted"/>
<name>A0ACB9EN14_ARCLA</name>
<evidence type="ECO:0000313" key="2">
    <source>
        <dbReference type="Proteomes" id="UP001055879"/>
    </source>
</evidence>
<sequence>MLKPTMDQLDLKKLILFGICQVIPQVKATRGEVLYLKTWMEMQEEQMVVWVMLLEGTWRLVLGVSEIKMIEVCFFHCLSFGFGSL</sequence>
<reference evidence="2" key="1">
    <citation type="journal article" date="2022" name="Mol. Ecol. Resour.">
        <title>The genomes of chicory, endive, great burdock and yacon provide insights into Asteraceae palaeo-polyploidization history and plant inulin production.</title>
        <authorList>
            <person name="Fan W."/>
            <person name="Wang S."/>
            <person name="Wang H."/>
            <person name="Wang A."/>
            <person name="Jiang F."/>
            <person name="Liu H."/>
            <person name="Zhao H."/>
            <person name="Xu D."/>
            <person name="Zhang Y."/>
        </authorList>
    </citation>
    <scope>NUCLEOTIDE SEQUENCE [LARGE SCALE GENOMIC DNA]</scope>
    <source>
        <strain evidence="2">cv. Niubang</strain>
    </source>
</reference>
<dbReference type="Proteomes" id="UP001055879">
    <property type="component" value="Linkage Group LG02"/>
</dbReference>
<organism evidence="1 2">
    <name type="scientific">Arctium lappa</name>
    <name type="common">Greater burdock</name>
    <name type="synonym">Lappa major</name>
    <dbReference type="NCBI Taxonomy" id="4217"/>
    <lineage>
        <taxon>Eukaryota</taxon>
        <taxon>Viridiplantae</taxon>
        <taxon>Streptophyta</taxon>
        <taxon>Embryophyta</taxon>
        <taxon>Tracheophyta</taxon>
        <taxon>Spermatophyta</taxon>
        <taxon>Magnoliopsida</taxon>
        <taxon>eudicotyledons</taxon>
        <taxon>Gunneridae</taxon>
        <taxon>Pentapetalae</taxon>
        <taxon>asterids</taxon>
        <taxon>campanulids</taxon>
        <taxon>Asterales</taxon>
        <taxon>Asteraceae</taxon>
        <taxon>Carduoideae</taxon>
        <taxon>Cardueae</taxon>
        <taxon>Arctiinae</taxon>
        <taxon>Arctium</taxon>
    </lineage>
</organism>
<accession>A0ACB9EN14</accession>
<comment type="caution">
    <text evidence="1">The sequence shown here is derived from an EMBL/GenBank/DDBJ whole genome shotgun (WGS) entry which is preliminary data.</text>
</comment>
<gene>
    <name evidence="1" type="ORF">L6452_07934</name>
</gene>
<dbReference type="EMBL" id="CM042048">
    <property type="protein sequence ID" value="KAI3759837.1"/>
    <property type="molecule type" value="Genomic_DNA"/>
</dbReference>
<protein>
    <submittedName>
        <fullName evidence="1">Uncharacterized protein</fullName>
    </submittedName>
</protein>